<sequence length="1070" mass="121487">MHTDGTGSAPSSRYWPKPQYRKEQTSGAGHGSRHVRRHEASGVRRDEPDDRKPDTIVTTRYSAPARSPKSEFPSRRGRSDRDISSQIRNVYAACSEDMRSHKFDQARKKLDEMAETLKLTWRHLPFFIKKHELSDEDKKMLQKLGYIDTSLKMIRIYHPSGTETKSTQGDSTPTIKWQTDLSANVLNPELKDCSDTLIFVDYFLLNDELHSDQSEEAALDRLNAARNYLLWTRNSRMIANSIHKRWLDCYEKVCSQLILKDPEFAKSPEGQHAKKIVQITVAVSSAENPEQALKILKQQHKRFLIQGVTPEAVEIMCCGCRAMNEKWRHHPHYKKGSDSVEKQGNTLFYGYDLLLFGFRCRRPIIQGHQSDILNVLAGNIIYLKELGMLAQPYPPVVTDFINEVVTELSPGNVPYEVRKELERIFAERCGILLRRDWLDAVDAVHKGDTEQAKKLVGQTGVYRYERPALMLLRGWIHLREGHSKGAVECLKKFREFDIRTNAHLEAARLYFAAGDPDSASQIIDEARGKVHIIRQMAYDQLSEQIEQARSLKPAKKKRSAPSGQASESPEPKRRRKASSSHKTGSRTVEKTFNTVGVQTDRQHSDGATEALANELKELKLDNEALNTELDENKEAFETLQSRYQESLDNEESYIQQFEALTGKNQLLESDKAALETKIQTLQQNLRSAKELYNQQLNAVQELNSVNESLKMKLLDEQEQSLQTISDLQSLLGVKEEAVASLNADILRDRASHEMALADANTRLNKSDATNSQLKEQVRLLTSKNTLKKHKLKIQKNNNVALNKKIDELEQTNQRQQNEITVKEQAFQQQLADARQTIANQNEKIEQLISKGAEDIKRNMELEELQNNLMKQVSFLENQLAVSKQQVSTLENQLAVSKQQVSTLENQLAVSKQQVSTLENQLAVSKQQVSTLENQLAVSKQQASSLENQLAVSKQQVSTLENQLAVSEQQISSLRQQLEQKDQENKSLQNYRAQAELTFQSAMQQLDQQQKDYSKLLAVMDVMDVMMPGESDAPTTSATLSQIATEALSANPGNEFPDLRGWTDDLENGLV</sequence>
<feature type="region of interest" description="Disordered" evidence="2">
    <location>
        <begin position="1050"/>
        <end position="1070"/>
    </location>
</feature>
<dbReference type="PANTHER" id="PTHR23159">
    <property type="entry name" value="CENTROSOMAL PROTEIN 2"/>
    <property type="match status" value="1"/>
</dbReference>
<accession>A0ABV2SC76</accession>
<feature type="region of interest" description="Disordered" evidence="2">
    <location>
        <begin position="1"/>
        <end position="85"/>
    </location>
</feature>
<feature type="coiled-coil region" evidence="1">
    <location>
        <begin position="756"/>
        <end position="1011"/>
    </location>
</feature>
<feature type="compositionally biased region" description="Polar residues" evidence="2">
    <location>
        <begin position="580"/>
        <end position="591"/>
    </location>
</feature>
<evidence type="ECO:0000313" key="3">
    <source>
        <dbReference type="EMBL" id="MET4754969.1"/>
    </source>
</evidence>
<dbReference type="PANTHER" id="PTHR23159:SF31">
    <property type="entry name" value="CENTROSOME-ASSOCIATED PROTEIN CEP250 ISOFORM X1"/>
    <property type="match status" value="1"/>
</dbReference>
<dbReference type="Proteomes" id="UP001549366">
    <property type="component" value="Unassembled WGS sequence"/>
</dbReference>
<evidence type="ECO:0000256" key="2">
    <source>
        <dbReference type="SAM" id="MobiDB-lite"/>
    </source>
</evidence>
<dbReference type="EMBL" id="JBEWTB010000001">
    <property type="protein sequence ID" value="MET4754969.1"/>
    <property type="molecule type" value="Genomic_DNA"/>
</dbReference>
<reference evidence="3 4" key="1">
    <citation type="submission" date="2024-06" db="EMBL/GenBank/DDBJ databases">
        <title>Genomic Encyclopedia of Type Strains, Phase V (KMG-V): Genome sequencing to study the core and pangenomes of soil and plant-associated prokaryotes.</title>
        <authorList>
            <person name="Whitman W."/>
        </authorList>
    </citation>
    <scope>NUCLEOTIDE SEQUENCE [LARGE SCALE GENOMIC DNA]</scope>
    <source>
        <strain evidence="3 4">NE40</strain>
    </source>
</reference>
<evidence type="ECO:0000256" key="1">
    <source>
        <dbReference type="SAM" id="Coils"/>
    </source>
</evidence>
<evidence type="ECO:0000313" key="4">
    <source>
        <dbReference type="Proteomes" id="UP001549366"/>
    </source>
</evidence>
<gene>
    <name evidence="3" type="ORF">V5J35_000161</name>
</gene>
<feature type="compositionally biased region" description="Polar residues" evidence="2">
    <location>
        <begin position="1"/>
        <end position="11"/>
    </location>
</feature>
<feature type="region of interest" description="Disordered" evidence="2">
    <location>
        <begin position="548"/>
        <end position="591"/>
    </location>
</feature>
<feature type="compositionally biased region" description="Basic and acidic residues" evidence="2">
    <location>
        <begin position="68"/>
        <end position="83"/>
    </location>
</feature>
<dbReference type="RefSeq" id="WP_354011564.1">
    <property type="nucleotide sequence ID" value="NZ_JBEWTA010000003.1"/>
</dbReference>
<keyword evidence="4" id="KW-1185">Reference proteome</keyword>
<comment type="caution">
    <text evidence="3">The sequence shown here is derived from an EMBL/GenBank/DDBJ whole genome shotgun (WGS) entry which is preliminary data.</text>
</comment>
<feature type="coiled-coil region" evidence="1">
    <location>
        <begin position="608"/>
        <end position="719"/>
    </location>
</feature>
<organism evidence="3 4">
    <name type="scientific">Endozoicomonas lisbonensis</name>
    <dbReference type="NCBI Taxonomy" id="3120522"/>
    <lineage>
        <taxon>Bacteria</taxon>
        <taxon>Pseudomonadati</taxon>
        <taxon>Pseudomonadota</taxon>
        <taxon>Gammaproteobacteria</taxon>
        <taxon>Oceanospirillales</taxon>
        <taxon>Endozoicomonadaceae</taxon>
        <taxon>Endozoicomonas</taxon>
    </lineage>
</organism>
<protein>
    <submittedName>
        <fullName evidence="3">Uncharacterized protein</fullName>
    </submittedName>
</protein>
<proteinExistence type="predicted"/>
<keyword evidence="1" id="KW-0175">Coiled coil</keyword>
<name>A0ABV2SC76_9GAMM</name>
<dbReference type="Gene3D" id="1.10.287.1490">
    <property type="match status" value="1"/>
</dbReference>
<feature type="compositionally biased region" description="Basic and acidic residues" evidence="2">
    <location>
        <begin position="38"/>
        <end position="54"/>
    </location>
</feature>